<gene>
    <name evidence="1" type="ORF">EYF80_017121</name>
</gene>
<protein>
    <submittedName>
        <fullName evidence="1">Uncharacterized protein</fullName>
    </submittedName>
</protein>
<organism evidence="1 2">
    <name type="scientific">Liparis tanakae</name>
    <name type="common">Tanaka's snailfish</name>
    <dbReference type="NCBI Taxonomy" id="230148"/>
    <lineage>
        <taxon>Eukaryota</taxon>
        <taxon>Metazoa</taxon>
        <taxon>Chordata</taxon>
        <taxon>Craniata</taxon>
        <taxon>Vertebrata</taxon>
        <taxon>Euteleostomi</taxon>
        <taxon>Actinopterygii</taxon>
        <taxon>Neopterygii</taxon>
        <taxon>Teleostei</taxon>
        <taxon>Neoteleostei</taxon>
        <taxon>Acanthomorphata</taxon>
        <taxon>Eupercaria</taxon>
        <taxon>Perciformes</taxon>
        <taxon>Cottioidei</taxon>
        <taxon>Cottales</taxon>
        <taxon>Liparidae</taxon>
        <taxon>Liparis</taxon>
    </lineage>
</organism>
<accession>A0A4Z2I5W7</accession>
<name>A0A4Z2I5W7_9TELE</name>
<reference evidence="1 2" key="1">
    <citation type="submission" date="2019-03" db="EMBL/GenBank/DDBJ databases">
        <title>First draft genome of Liparis tanakae, snailfish: a comprehensive survey of snailfish specific genes.</title>
        <authorList>
            <person name="Kim W."/>
            <person name="Song I."/>
            <person name="Jeong J.-H."/>
            <person name="Kim D."/>
            <person name="Kim S."/>
            <person name="Ryu S."/>
            <person name="Song J.Y."/>
            <person name="Lee S.K."/>
        </authorList>
    </citation>
    <scope>NUCLEOTIDE SEQUENCE [LARGE SCALE GENOMIC DNA]</scope>
    <source>
        <tissue evidence="1">Muscle</tissue>
    </source>
</reference>
<evidence type="ECO:0000313" key="1">
    <source>
        <dbReference type="EMBL" id="TNN72672.1"/>
    </source>
</evidence>
<comment type="caution">
    <text evidence="1">The sequence shown here is derived from an EMBL/GenBank/DDBJ whole genome shotgun (WGS) entry which is preliminary data.</text>
</comment>
<evidence type="ECO:0000313" key="2">
    <source>
        <dbReference type="Proteomes" id="UP000314294"/>
    </source>
</evidence>
<dbReference type="OrthoDB" id="10558032at2759"/>
<sequence length="221" mass="24262">MIEVLTIDVVDLAQQQTGTLEVEAYNVLIGRMSCTVVSTGLMRVEGASVLMLKGLTSAPRAGGSLYWESHHCGERPECYGMTVSGTHPGFPSAPAVRAKPEKAAGEIIVCVCMAPAEKQSTMGELSQIISINMSDVPFFHFGGSIKQPLVPRFRPTELLYINFRQPLVSTASDEMTPAFLTRCSYRFKRSLLWPESLKSSKSPTSELYHCDTKGERKALKI</sequence>
<dbReference type="AlphaFoldDB" id="A0A4Z2I5W7"/>
<proteinExistence type="predicted"/>
<keyword evidence="2" id="KW-1185">Reference proteome</keyword>
<dbReference type="EMBL" id="SRLO01000134">
    <property type="protein sequence ID" value="TNN72672.1"/>
    <property type="molecule type" value="Genomic_DNA"/>
</dbReference>
<dbReference type="Proteomes" id="UP000314294">
    <property type="component" value="Unassembled WGS sequence"/>
</dbReference>